<reference evidence="2 3" key="1">
    <citation type="submission" date="2016-10" db="EMBL/GenBank/DDBJ databases">
        <authorList>
            <person name="de Groot N.N."/>
        </authorList>
    </citation>
    <scope>NUCLEOTIDE SEQUENCE [LARGE SCALE GENOMIC DNA]</scope>
    <source>
        <strain evidence="2 3">RK1</strain>
    </source>
</reference>
<name>A0A1I3U027_9SPHI</name>
<gene>
    <name evidence="2" type="ORF">SAMN05444682_113113</name>
</gene>
<dbReference type="InterPro" id="IPR039448">
    <property type="entry name" value="Beta_helix"/>
</dbReference>
<dbReference type="PANTHER" id="PTHR36453:SF1">
    <property type="entry name" value="RIGHT HANDED BETA HELIX DOMAIN-CONTAINING PROTEIN"/>
    <property type="match status" value="1"/>
</dbReference>
<dbReference type="InterPro" id="IPR006626">
    <property type="entry name" value="PbH1"/>
</dbReference>
<dbReference type="Gene3D" id="2.160.20.10">
    <property type="entry name" value="Single-stranded right-handed beta-helix, Pectin lyase-like"/>
    <property type="match status" value="2"/>
</dbReference>
<dbReference type="Pfam" id="PF13229">
    <property type="entry name" value="Beta_helix"/>
    <property type="match status" value="1"/>
</dbReference>
<sequence length="706" mass="80613">MKSLFLILTTLLISHALRADVKLYVSPDGDDRNPGSQGQPLATLEGARDKIRQLRFDKQISDTIFVEVQSGTYYITQAFQLTAEDSGTPQSPVVFYGAKDNRPLICGGKTTDRFEEVTPGLWRVYIPEVAHYGLYFEQLYINGQRRFRAQTPDRGQFSRVERLEETILDSSGYRIADFASQKLVVSAKDLPILNDISDSEWDQALVIFYHKWDNTRKRVKHIKVSDSAVYFIGKSMQPWNLIDHQSRFVIENYRKALDNPGEWFLQRDGYLYYMPLPGETIENTQCIYPISDKLLTLTGSEEKEISSVRFENLRFEVTTHQTPPNGDEPYQAAAYVDAAVMVDHANHIEFVNCDIAHTGQHAIWFRTSVSNSKITHSHLHDLGGGGVKIGDYSSSGFKQTNQGETAETHHITVHNNIIQHGGYVFPCAVGVIIFHGSDNYITHNDIADFRYSGVSVGWIWGYAPSPSKRNKIAFNHIHHLGWGELSDMGGVYTLGASEGTTVSNNVIHHIHSFSYGGWGLYTDEGSYGITMENNLVYKCKNAGFHQHYGKENIIRNNIFAFNLLSQLQFTRVEEHLSFSFINNIVYYDTGFLYMNMGKDTWLKAQTVLDKNCFWDRRTETPDFVGMSFSEWKKLGKDKHSIIADPLFVDPDNFNFQFRSKRIARKIGFEPFDYSRAGVYGDPKWQATALLSDELMKQFDRMMEKVK</sequence>
<evidence type="ECO:0000313" key="2">
    <source>
        <dbReference type="EMBL" id="SFJ75117.1"/>
    </source>
</evidence>
<feature type="domain" description="Right handed beta helix" evidence="1">
    <location>
        <begin position="408"/>
        <end position="559"/>
    </location>
</feature>
<dbReference type="RefSeq" id="WP_177195273.1">
    <property type="nucleotide sequence ID" value="NZ_FOQO01000013.1"/>
</dbReference>
<dbReference type="SUPFAM" id="SSF51126">
    <property type="entry name" value="Pectin lyase-like"/>
    <property type="match status" value="1"/>
</dbReference>
<dbReference type="AlphaFoldDB" id="A0A1I3U027"/>
<dbReference type="InterPro" id="IPR012334">
    <property type="entry name" value="Pectin_lyas_fold"/>
</dbReference>
<keyword evidence="3" id="KW-1185">Reference proteome</keyword>
<evidence type="ECO:0000313" key="3">
    <source>
        <dbReference type="Proteomes" id="UP000198670"/>
    </source>
</evidence>
<dbReference type="InterPro" id="IPR011050">
    <property type="entry name" value="Pectin_lyase_fold/virulence"/>
</dbReference>
<organism evidence="2 3">
    <name type="scientific">Parapedobacter indicus</name>
    <dbReference type="NCBI Taxonomy" id="1477437"/>
    <lineage>
        <taxon>Bacteria</taxon>
        <taxon>Pseudomonadati</taxon>
        <taxon>Bacteroidota</taxon>
        <taxon>Sphingobacteriia</taxon>
        <taxon>Sphingobacteriales</taxon>
        <taxon>Sphingobacteriaceae</taxon>
        <taxon>Parapedobacter</taxon>
    </lineage>
</organism>
<proteinExistence type="predicted"/>
<evidence type="ECO:0000259" key="1">
    <source>
        <dbReference type="Pfam" id="PF13229"/>
    </source>
</evidence>
<dbReference type="STRING" id="1477437.SAMN05444682_113113"/>
<dbReference type="SMART" id="SM00710">
    <property type="entry name" value="PbH1"/>
    <property type="match status" value="7"/>
</dbReference>
<dbReference type="PANTHER" id="PTHR36453">
    <property type="entry name" value="SECRETED PROTEIN-RELATED"/>
    <property type="match status" value="1"/>
</dbReference>
<protein>
    <submittedName>
        <fullName evidence="2">Parallel beta-helix repeat (Two copies)</fullName>
    </submittedName>
</protein>
<dbReference type="EMBL" id="FOQO01000013">
    <property type="protein sequence ID" value="SFJ75117.1"/>
    <property type="molecule type" value="Genomic_DNA"/>
</dbReference>
<accession>A0A1I3U027</accession>
<dbReference type="Proteomes" id="UP000198670">
    <property type="component" value="Unassembled WGS sequence"/>
</dbReference>